<reference evidence="6" key="1">
    <citation type="submission" date="2013-04" db="EMBL/GenBank/DDBJ databases">
        <authorList>
            <person name="Qu J."/>
            <person name="Murali S.C."/>
            <person name="Bandaranaike D."/>
            <person name="Bellair M."/>
            <person name="Blankenburg K."/>
            <person name="Chao H."/>
            <person name="Dinh H."/>
            <person name="Doddapaneni H."/>
            <person name="Downs B."/>
            <person name="Dugan-Rocha S."/>
            <person name="Elkadiri S."/>
            <person name="Gnanaolivu R.D."/>
            <person name="Hernandez B."/>
            <person name="Javaid M."/>
            <person name="Jayaseelan J.C."/>
            <person name="Lee S."/>
            <person name="Li M."/>
            <person name="Ming W."/>
            <person name="Munidasa M."/>
            <person name="Muniz J."/>
            <person name="Nguyen L."/>
            <person name="Ongeri F."/>
            <person name="Osuji N."/>
            <person name="Pu L.-L."/>
            <person name="Puazo M."/>
            <person name="Qu C."/>
            <person name="Quiroz J."/>
            <person name="Raj R."/>
            <person name="Weissenberger G."/>
            <person name="Xin Y."/>
            <person name="Zou X."/>
            <person name="Han Y."/>
            <person name="Richards S."/>
            <person name="Worley K."/>
            <person name="Muzny D."/>
            <person name="Gibbs R."/>
        </authorList>
    </citation>
    <scope>NUCLEOTIDE SEQUENCE</scope>
    <source>
        <strain evidence="6">Sampled in the wild</strain>
    </source>
</reference>
<dbReference type="EMBL" id="KZ308141">
    <property type="protein sequence ID" value="KAG8222687.1"/>
    <property type="molecule type" value="Genomic_DNA"/>
</dbReference>
<feature type="domain" description="PDZ" evidence="5">
    <location>
        <begin position="54"/>
        <end position="128"/>
    </location>
</feature>
<evidence type="ECO:0000256" key="3">
    <source>
        <dbReference type="ARBA" id="ARBA00023273"/>
    </source>
</evidence>
<dbReference type="Proteomes" id="UP000792457">
    <property type="component" value="Unassembled WGS sequence"/>
</dbReference>
<dbReference type="GO" id="GO:0032426">
    <property type="term" value="C:stereocilium tip"/>
    <property type="evidence" value="ECO:0007669"/>
    <property type="project" value="TreeGrafter"/>
</dbReference>
<feature type="region of interest" description="Disordered" evidence="4">
    <location>
        <begin position="378"/>
        <end position="401"/>
    </location>
</feature>
<dbReference type="PANTHER" id="PTHR23116:SF36">
    <property type="entry name" value="HARMONIN"/>
    <property type="match status" value="1"/>
</dbReference>
<dbReference type="Gene3D" id="2.30.42.10">
    <property type="match status" value="2"/>
</dbReference>
<feature type="domain" description="PDZ" evidence="5">
    <location>
        <begin position="306"/>
        <end position="351"/>
    </location>
</feature>
<dbReference type="InterPro" id="IPR051844">
    <property type="entry name" value="USH2_Complex_Protein"/>
</dbReference>
<evidence type="ECO:0000256" key="2">
    <source>
        <dbReference type="ARBA" id="ARBA00022737"/>
    </source>
</evidence>
<dbReference type="InterPro" id="IPR036034">
    <property type="entry name" value="PDZ_sf"/>
</dbReference>
<dbReference type="GO" id="GO:0005886">
    <property type="term" value="C:plasma membrane"/>
    <property type="evidence" value="ECO:0007669"/>
    <property type="project" value="TreeGrafter"/>
</dbReference>
<dbReference type="SUPFAM" id="SSF50156">
    <property type="entry name" value="PDZ domain-like"/>
    <property type="match status" value="2"/>
</dbReference>
<reference evidence="6" key="2">
    <citation type="submission" date="2017-10" db="EMBL/GenBank/DDBJ databases">
        <title>Ladona fulva Genome sequencing and assembly.</title>
        <authorList>
            <person name="Murali S."/>
            <person name="Richards S."/>
            <person name="Bandaranaike D."/>
            <person name="Bellair M."/>
            <person name="Blankenburg K."/>
            <person name="Chao H."/>
            <person name="Dinh H."/>
            <person name="Doddapaneni H."/>
            <person name="Dugan-Rocha S."/>
            <person name="Elkadiri S."/>
            <person name="Gnanaolivu R."/>
            <person name="Hernandez B."/>
            <person name="Skinner E."/>
            <person name="Javaid M."/>
            <person name="Lee S."/>
            <person name="Li M."/>
            <person name="Ming W."/>
            <person name="Munidasa M."/>
            <person name="Muniz J."/>
            <person name="Nguyen L."/>
            <person name="Hughes D."/>
            <person name="Osuji N."/>
            <person name="Pu L.-L."/>
            <person name="Puazo M."/>
            <person name="Qu C."/>
            <person name="Quiroz J."/>
            <person name="Raj R."/>
            <person name="Weissenberger G."/>
            <person name="Xin Y."/>
            <person name="Zou X."/>
            <person name="Han Y."/>
            <person name="Worley K."/>
            <person name="Muzny D."/>
            <person name="Gibbs R."/>
        </authorList>
    </citation>
    <scope>NUCLEOTIDE SEQUENCE</scope>
    <source>
        <strain evidence="6">Sampled in the wild</strain>
    </source>
</reference>
<dbReference type="InterPro" id="IPR001478">
    <property type="entry name" value="PDZ"/>
</dbReference>
<dbReference type="AlphaFoldDB" id="A0A8K0JVL6"/>
<gene>
    <name evidence="6" type="ORF">J437_LFUL015884</name>
</gene>
<dbReference type="OrthoDB" id="6021951at2759"/>
<dbReference type="GO" id="GO:0002142">
    <property type="term" value="C:stereocilia ankle link complex"/>
    <property type="evidence" value="ECO:0007669"/>
    <property type="project" value="TreeGrafter"/>
</dbReference>
<protein>
    <recommendedName>
        <fullName evidence="5">PDZ domain-containing protein</fullName>
    </recommendedName>
</protein>
<evidence type="ECO:0000256" key="4">
    <source>
        <dbReference type="SAM" id="MobiDB-lite"/>
    </source>
</evidence>
<name>A0A8K0JVL6_LADFU</name>
<feature type="compositionally biased region" description="Polar residues" evidence="4">
    <location>
        <begin position="251"/>
        <end position="264"/>
    </location>
</feature>
<dbReference type="PROSITE" id="PS50106">
    <property type="entry name" value="PDZ"/>
    <property type="match status" value="2"/>
</dbReference>
<dbReference type="GO" id="GO:0005929">
    <property type="term" value="C:cilium"/>
    <property type="evidence" value="ECO:0007669"/>
    <property type="project" value="TreeGrafter"/>
</dbReference>
<evidence type="ECO:0000313" key="7">
    <source>
        <dbReference type="Proteomes" id="UP000792457"/>
    </source>
</evidence>
<dbReference type="Pfam" id="PF00595">
    <property type="entry name" value="PDZ"/>
    <property type="match status" value="2"/>
</dbReference>
<feature type="region of interest" description="Disordered" evidence="4">
    <location>
        <begin position="469"/>
        <end position="488"/>
    </location>
</feature>
<sequence>MIDRIHREWKNFPSEETSTTLLIELTLSCRRLVPPHLQMEYTLLVPYTSSRVRTVRLLRGLGSAVTGSATFGFSIRGGREHGTGFFVSEVCEETRAAGLRVGDQILRVNGYSVEHAIHQEVLKLIQDSNHLNLKVRSVGMIPVKDENGTETASEDDSYSAQSLNGSLSSETAKKIKPPLIRKQTPPALTLTEMAVLKKMTGQQENEENPSQFQPQLQTIPADKESPPPEKTDRKTDPLIWVPVNTEEENSKPQSPSITTTTDSLEQPALIHSIDRVDSQHEIKQLSIAARSKLDCSICKGPEWHPGIFIQSTKEGGLAREAGLRPGDQIIQCNGVNFEDISFTDAVNILKKDKNLNLVIRKGSGADLFLGESSGYNSSASSVNGDGSSSGHSPNGGCQTWNDDAKRLSIVREEASDMAGSTKMQGPEGRVFLDKNKDWDEIEIEWEMADKQQSLMKNEMNEQLVSFPSHFEPSDVRPAANETDSMEEVTVKTQEVVAIVHRSEVDEAEGPTRVTEESVSTEIQSTLPEAPAVVESHAAVSQTNSNSSVISHASTPSLSRALSLEIQKRAQKFGLVEDDSSDDLNKKSQDKEDVSVTRKDLLKEIGDEKRMQHSMLMEEFKKVHSKMFANSMTFDEEDSQPPPVEERSE</sequence>
<feature type="compositionally biased region" description="Basic and acidic residues" evidence="4">
    <location>
        <begin position="221"/>
        <end position="236"/>
    </location>
</feature>
<dbReference type="PANTHER" id="PTHR23116">
    <property type="entry name" value="PDZ DOMAIN CONTAINING WHIRLIN AND HARMONIN-RELATED"/>
    <property type="match status" value="1"/>
</dbReference>
<dbReference type="SMART" id="SM00228">
    <property type="entry name" value="PDZ"/>
    <property type="match status" value="2"/>
</dbReference>
<feature type="compositionally biased region" description="Polar residues" evidence="4">
    <location>
        <begin position="200"/>
        <end position="218"/>
    </location>
</feature>
<comment type="subcellular location">
    <subcellularLocation>
        <location evidence="1">Cell projection</location>
    </subcellularLocation>
</comment>
<proteinExistence type="predicted"/>
<feature type="non-terminal residue" evidence="6">
    <location>
        <position position="1"/>
    </location>
</feature>
<comment type="caution">
    <text evidence="6">The sequence shown here is derived from an EMBL/GenBank/DDBJ whole genome shotgun (WGS) entry which is preliminary data.</text>
</comment>
<organism evidence="6 7">
    <name type="scientific">Ladona fulva</name>
    <name type="common">Scarce chaser dragonfly</name>
    <name type="synonym">Libellula fulva</name>
    <dbReference type="NCBI Taxonomy" id="123851"/>
    <lineage>
        <taxon>Eukaryota</taxon>
        <taxon>Metazoa</taxon>
        <taxon>Ecdysozoa</taxon>
        <taxon>Arthropoda</taxon>
        <taxon>Hexapoda</taxon>
        <taxon>Insecta</taxon>
        <taxon>Pterygota</taxon>
        <taxon>Palaeoptera</taxon>
        <taxon>Odonata</taxon>
        <taxon>Epiprocta</taxon>
        <taxon>Anisoptera</taxon>
        <taxon>Libelluloidea</taxon>
        <taxon>Libellulidae</taxon>
        <taxon>Ladona</taxon>
    </lineage>
</organism>
<feature type="region of interest" description="Disordered" evidence="4">
    <location>
        <begin position="200"/>
        <end position="266"/>
    </location>
</feature>
<evidence type="ECO:0000313" key="6">
    <source>
        <dbReference type="EMBL" id="KAG8222687.1"/>
    </source>
</evidence>
<accession>A0A8K0JVL6</accession>
<keyword evidence="3" id="KW-0966">Cell projection</keyword>
<feature type="region of interest" description="Disordered" evidence="4">
    <location>
        <begin position="146"/>
        <end position="187"/>
    </location>
</feature>
<keyword evidence="2" id="KW-0677">Repeat</keyword>
<feature type="compositionally biased region" description="Polar residues" evidence="4">
    <location>
        <begin position="158"/>
        <end position="170"/>
    </location>
</feature>
<feature type="compositionally biased region" description="Low complexity" evidence="4">
    <location>
        <begin position="378"/>
        <end position="392"/>
    </location>
</feature>
<evidence type="ECO:0000259" key="5">
    <source>
        <dbReference type="PROSITE" id="PS50106"/>
    </source>
</evidence>
<keyword evidence="7" id="KW-1185">Reference proteome</keyword>
<evidence type="ECO:0000256" key="1">
    <source>
        <dbReference type="ARBA" id="ARBA00004316"/>
    </source>
</evidence>